<proteinExistence type="predicted"/>
<protein>
    <recommendedName>
        <fullName evidence="1">HNH domain-containing protein</fullName>
    </recommendedName>
</protein>
<name>A0A0F9T2V6_9ZZZZ</name>
<evidence type="ECO:0000259" key="1">
    <source>
        <dbReference type="Pfam" id="PF01844"/>
    </source>
</evidence>
<organism evidence="2">
    <name type="scientific">marine sediment metagenome</name>
    <dbReference type="NCBI Taxonomy" id="412755"/>
    <lineage>
        <taxon>unclassified sequences</taxon>
        <taxon>metagenomes</taxon>
        <taxon>ecological metagenomes</taxon>
    </lineage>
</organism>
<dbReference type="Pfam" id="PF01844">
    <property type="entry name" value="HNH"/>
    <property type="match status" value="1"/>
</dbReference>
<dbReference type="AlphaFoldDB" id="A0A0F9T2V6"/>
<dbReference type="CDD" id="cd00085">
    <property type="entry name" value="HNHc"/>
    <property type="match status" value="1"/>
</dbReference>
<evidence type="ECO:0000313" key="2">
    <source>
        <dbReference type="EMBL" id="KKN75625.1"/>
    </source>
</evidence>
<dbReference type="GO" id="GO:0004519">
    <property type="term" value="F:endonuclease activity"/>
    <property type="evidence" value="ECO:0007669"/>
    <property type="project" value="InterPro"/>
</dbReference>
<dbReference type="GO" id="GO:0003676">
    <property type="term" value="F:nucleic acid binding"/>
    <property type="evidence" value="ECO:0007669"/>
    <property type="project" value="InterPro"/>
</dbReference>
<sequence>MPRIRQRSKKQEALYRKRRPFVAEFLEKHPWCQRCGIPPGRSVGNRATEVHEVVSRARGGDILDPENCRALCRP</sequence>
<dbReference type="InterPro" id="IPR003615">
    <property type="entry name" value="HNH_nuc"/>
</dbReference>
<dbReference type="GO" id="GO:0008270">
    <property type="term" value="F:zinc ion binding"/>
    <property type="evidence" value="ECO:0007669"/>
    <property type="project" value="InterPro"/>
</dbReference>
<gene>
    <name evidence="2" type="ORF">LCGC14_0378630</name>
</gene>
<feature type="domain" description="HNH" evidence="1">
    <location>
        <begin position="32"/>
        <end position="73"/>
    </location>
</feature>
<accession>A0A0F9T2V6</accession>
<reference evidence="2" key="1">
    <citation type="journal article" date="2015" name="Nature">
        <title>Complex archaea that bridge the gap between prokaryotes and eukaryotes.</title>
        <authorList>
            <person name="Spang A."/>
            <person name="Saw J.H."/>
            <person name="Jorgensen S.L."/>
            <person name="Zaremba-Niedzwiedzka K."/>
            <person name="Martijn J."/>
            <person name="Lind A.E."/>
            <person name="van Eijk R."/>
            <person name="Schleper C."/>
            <person name="Guy L."/>
            <person name="Ettema T.J."/>
        </authorList>
    </citation>
    <scope>NUCLEOTIDE SEQUENCE</scope>
</reference>
<dbReference type="EMBL" id="LAZR01000306">
    <property type="protein sequence ID" value="KKN75625.1"/>
    <property type="molecule type" value="Genomic_DNA"/>
</dbReference>
<comment type="caution">
    <text evidence="2">The sequence shown here is derived from an EMBL/GenBank/DDBJ whole genome shotgun (WGS) entry which is preliminary data.</text>
</comment>
<dbReference type="InterPro" id="IPR002711">
    <property type="entry name" value="HNH"/>
</dbReference>
<dbReference type="Gene3D" id="1.10.30.50">
    <property type="match status" value="1"/>
</dbReference>